<protein>
    <submittedName>
        <fullName evidence="1">Uncharacterized protein</fullName>
    </submittedName>
</protein>
<name>A0A3S4ESL9_SALET</name>
<dbReference type="EMBL" id="LR134142">
    <property type="protein sequence ID" value="VEA05777.1"/>
    <property type="molecule type" value="Genomic_DNA"/>
</dbReference>
<sequence>MSWATSVNPALRQCFNDFQTVAVFIDDFLGELDVFDDVTLRHIFRTVGIGRGFNFFIGNAAVVPFRQTRPAARGRLCYGWR</sequence>
<accession>A0A3S4ESL9</accession>
<organism evidence="1 2">
    <name type="scientific">Salmonella enterica subsp. enterica serovar Sanjuan</name>
    <dbReference type="NCBI Taxonomy" id="1160765"/>
    <lineage>
        <taxon>Bacteria</taxon>
        <taxon>Pseudomonadati</taxon>
        <taxon>Pseudomonadota</taxon>
        <taxon>Gammaproteobacteria</taxon>
        <taxon>Enterobacterales</taxon>
        <taxon>Enterobacteriaceae</taxon>
        <taxon>Salmonella</taxon>
    </lineage>
</organism>
<proteinExistence type="predicted"/>
<evidence type="ECO:0000313" key="2">
    <source>
        <dbReference type="Proteomes" id="UP000276345"/>
    </source>
</evidence>
<gene>
    <name evidence="1" type="ORF">NCTC7406_02100</name>
</gene>
<reference evidence="1 2" key="1">
    <citation type="submission" date="2018-12" db="EMBL/GenBank/DDBJ databases">
        <authorList>
            <consortium name="Pathogen Informatics"/>
        </authorList>
    </citation>
    <scope>NUCLEOTIDE SEQUENCE [LARGE SCALE GENOMIC DNA]</scope>
    <source>
        <strain evidence="1 2">NCTC7406</strain>
    </source>
</reference>
<evidence type="ECO:0000313" key="1">
    <source>
        <dbReference type="EMBL" id="VEA05777.1"/>
    </source>
</evidence>
<dbReference type="AlphaFoldDB" id="A0A3S4ESL9"/>
<dbReference type="Proteomes" id="UP000276345">
    <property type="component" value="Chromosome"/>
</dbReference>